<dbReference type="SUPFAM" id="SSF88713">
    <property type="entry name" value="Glycoside hydrolase/deacetylase"/>
    <property type="match status" value="1"/>
</dbReference>
<dbReference type="Proteomes" id="UP001500751">
    <property type="component" value="Unassembled WGS sequence"/>
</dbReference>
<name>A0ABN2U5C8_9ACTN</name>
<evidence type="ECO:0000256" key="1">
    <source>
        <dbReference type="ARBA" id="ARBA00009792"/>
    </source>
</evidence>
<proteinExistence type="inferred from homology"/>
<dbReference type="Gene3D" id="2.70.98.30">
    <property type="entry name" value="Golgi alpha-mannosidase II, domain 4"/>
    <property type="match status" value="1"/>
</dbReference>
<keyword evidence="3" id="KW-0378">Hydrolase</keyword>
<dbReference type="PANTHER" id="PTHR46017:SF2">
    <property type="entry name" value="MANNOSYLGLYCERATE HYDROLASE"/>
    <property type="match status" value="1"/>
</dbReference>
<dbReference type="InterPro" id="IPR011330">
    <property type="entry name" value="Glyco_hydro/deAcase_b/a-brl"/>
</dbReference>
<dbReference type="InterPro" id="IPR028995">
    <property type="entry name" value="Glyco_hydro_57/38_cen_sf"/>
</dbReference>
<dbReference type="InterPro" id="IPR011013">
    <property type="entry name" value="Gal_mutarotase_sf_dom"/>
</dbReference>
<accession>A0ABN2U5C8</accession>
<dbReference type="InterPro" id="IPR037094">
    <property type="entry name" value="Glyco_hydro_38_cen_sf"/>
</dbReference>
<evidence type="ECO:0000313" key="6">
    <source>
        <dbReference type="EMBL" id="GAA2028116.1"/>
    </source>
</evidence>
<gene>
    <name evidence="6" type="ORF">GCM10009839_28910</name>
</gene>
<dbReference type="EMBL" id="BAAAQN010000014">
    <property type="protein sequence ID" value="GAA2028116.1"/>
    <property type="molecule type" value="Genomic_DNA"/>
</dbReference>
<evidence type="ECO:0000259" key="5">
    <source>
        <dbReference type="Pfam" id="PF01074"/>
    </source>
</evidence>
<dbReference type="SUPFAM" id="SSF74650">
    <property type="entry name" value="Galactose mutarotase-like"/>
    <property type="match status" value="1"/>
</dbReference>
<evidence type="ECO:0000313" key="7">
    <source>
        <dbReference type="Proteomes" id="UP001500751"/>
    </source>
</evidence>
<dbReference type="InterPro" id="IPR000602">
    <property type="entry name" value="Glyco_hydro_38_N"/>
</dbReference>
<dbReference type="RefSeq" id="WP_344666092.1">
    <property type="nucleotide sequence ID" value="NZ_BAAAQN010000014.1"/>
</dbReference>
<evidence type="ECO:0000256" key="2">
    <source>
        <dbReference type="ARBA" id="ARBA00022723"/>
    </source>
</evidence>
<keyword evidence="4" id="KW-0326">Glycosidase</keyword>
<feature type="domain" description="Glycoside hydrolase family 38 N-terminal" evidence="5">
    <location>
        <begin position="12"/>
        <end position="245"/>
    </location>
</feature>
<evidence type="ECO:0000256" key="4">
    <source>
        <dbReference type="ARBA" id="ARBA00023295"/>
    </source>
</evidence>
<keyword evidence="7" id="KW-1185">Reference proteome</keyword>
<organism evidence="6 7">
    <name type="scientific">Catenulispora yoronensis</name>
    <dbReference type="NCBI Taxonomy" id="450799"/>
    <lineage>
        <taxon>Bacteria</taxon>
        <taxon>Bacillati</taxon>
        <taxon>Actinomycetota</taxon>
        <taxon>Actinomycetes</taxon>
        <taxon>Catenulisporales</taxon>
        <taxon>Catenulisporaceae</taxon>
        <taxon>Catenulispora</taxon>
    </lineage>
</organism>
<reference evidence="6 7" key="1">
    <citation type="journal article" date="2019" name="Int. J. Syst. Evol. Microbiol.">
        <title>The Global Catalogue of Microorganisms (GCM) 10K type strain sequencing project: providing services to taxonomists for standard genome sequencing and annotation.</title>
        <authorList>
            <consortium name="The Broad Institute Genomics Platform"/>
            <consortium name="The Broad Institute Genome Sequencing Center for Infectious Disease"/>
            <person name="Wu L."/>
            <person name="Ma J."/>
        </authorList>
    </citation>
    <scope>NUCLEOTIDE SEQUENCE [LARGE SCALE GENOMIC DNA]</scope>
    <source>
        <strain evidence="6 7">JCM 16014</strain>
    </source>
</reference>
<dbReference type="Gene3D" id="1.20.1270.50">
    <property type="entry name" value="Glycoside hydrolase family 38, central domain"/>
    <property type="match status" value="1"/>
</dbReference>
<comment type="caution">
    <text evidence="6">The sequence shown here is derived from an EMBL/GenBank/DDBJ whole genome shotgun (WGS) entry which is preliminary data.</text>
</comment>
<dbReference type="Gene3D" id="3.20.110.10">
    <property type="entry name" value="Glycoside hydrolase 38, N terminal domain"/>
    <property type="match status" value="1"/>
</dbReference>
<dbReference type="PANTHER" id="PTHR46017">
    <property type="entry name" value="ALPHA-MANNOSIDASE 2C1"/>
    <property type="match status" value="1"/>
</dbReference>
<dbReference type="Pfam" id="PF01074">
    <property type="entry name" value="Glyco_hydro_38N"/>
    <property type="match status" value="1"/>
</dbReference>
<evidence type="ECO:0000256" key="3">
    <source>
        <dbReference type="ARBA" id="ARBA00022801"/>
    </source>
</evidence>
<comment type="similarity">
    <text evidence="1">Belongs to the glycosyl hydrolase 38 family.</text>
</comment>
<sequence length="973" mass="103868">MTVRGPGPAELVIVPHTHWDREWYQPFQRFRLRLVTVLDRLLAQLADDPRARFTLDGQTAAVDDYLAIRPEQDGLVRDLVGRGQLAVGPWRVLADSFLCSGENLLRNLEFGLRRADDLGGAMRVGYLPDQFGHCAQLPQILAIAGIKHACVWRGVPEAVDGTWFWWVAPDGTAVRTQYLPEGGYGGAAGVFAEADPAVVRRRAAEHARALRHWQPEGRLLGMYGTDHSAPVDDLAELVEAASRSAERDELALIEAAQDGSAQVEADLVEAASRSVALDEAAPPEQQEIRMRLDTLAGFFSGLPGTTPGHAIATGSSVTEIHGELRSHARANILPGVLSARIGLKQALSRAERLVERYAEPLVALYGHPFASRPFLNLAWERLVDSACHDSVTGCGVDATADQVAARIAEADDLGRGVVDLVLSPVAATVPDSGHLLFNPSPRRRAEVVTLTLPAGRTLVAASGEAVPCQVLDTEQTSYADELVPAAELDRYLRKIHGRELYGLQITAWAIEADTQTIVFDLASASDLVFDVADVRDAAVATGFELWRIRVRTQARNTVAARVEVGALGLAAVTAVTAVPAADGSEAPAAGTAPALAAVPAPTSAPAAIAAGRGSLSDLDNGLIHVALRSDGLLDVRTADGTHAAGLGAVVDGGDLGDEYNYAPPTHDHHVDTPDEVWNRVRWSGPLTGALESVRWYRWPRHGDAEAGRRSGATATTEVRTGVELRAGEPFVRLTISFDNQCDDHRVRLHLPLPRPATHSHAEGQFAVVDRARHAEGGSGERPVPTFPAHGWVAAGGLAVLLDHVSEYELVDDGRTLALTLLRSVGLLSRNENAWREEPAGPQMATPGAQCRGLRTVELALFLYEGEWHESGLLEAAERFRHPFTAVPGTGQDPEGVPEVPAGGIEVTGRGIVLTSCRDVGGDGPELRLVALTPGPATATVRSEHGDGDGDITMRPWQIMSITARGASGGRSES</sequence>
<keyword evidence="2" id="KW-0479">Metal-binding</keyword>
<dbReference type="InterPro" id="IPR027291">
    <property type="entry name" value="Glyco_hydro_38_N_sf"/>
</dbReference>
<protein>
    <recommendedName>
        <fullName evidence="5">Glycoside hydrolase family 38 N-terminal domain-containing protein</fullName>
    </recommendedName>
</protein>
<dbReference type="SUPFAM" id="SSF88688">
    <property type="entry name" value="Families 57/38 glycoside transferase middle domain"/>
    <property type="match status" value="1"/>
</dbReference>